<evidence type="ECO:0000259" key="1">
    <source>
        <dbReference type="Pfam" id="PF24494"/>
    </source>
</evidence>
<protein>
    <recommendedName>
        <fullName evidence="1">DUF7587 domain-containing protein</fullName>
    </recommendedName>
</protein>
<dbReference type="OrthoDB" id="4152607at2759"/>
<keyword evidence="3" id="KW-1185">Reference proteome</keyword>
<sequence>MISTLIGFADCHKQDNCALLSYFANDLKRIALETLSQSGLRQECEMLALARQCHHQALTHGGLLHCDRFFNRVRQDYRNTKHEATVERAWNIFWNEALRNCPGPVLFEPGVSALFSSRDFQLDKVPRYLFRTYDRKSFGKSNEKVISSPASQMRTASSKLDIFSCETGLAMAMVDRHMNPWRVKDYERQPPDNFMSWTSSLLYAVQYALYRRYHHGCTSEEIKICVVDTKKFAEGQFIHAKRLLQAYYDLVRQTDLLQTFDLRLLVYIYQNGEYLSQGTLYHQGRSCLVSLAALEQSGLYSLYPEFAARDRQSKWAVTTAHFRKLWTEQHVSTTYGELEAALSLASACFVGVDILEMAVMFLSFKRRELRRVRGGKESLRSIIHTYITDSNVKDCLQSLHIPEWGRKPQEVRQYLAALHLLYPGPAVFDGSAEGKLSNTDGGSAEQESGLIQGLLRCFSVLL</sequence>
<dbReference type="EMBL" id="KV878588">
    <property type="protein sequence ID" value="OJJ57626.1"/>
    <property type="molecule type" value="Genomic_DNA"/>
</dbReference>
<feature type="domain" description="DUF7587" evidence="1">
    <location>
        <begin position="125"/>
        <end position="247"/>
    </location>
</feature>
<dbReference type="VEuPathDB" id="FungiDB:ASPSYDRAFT_46785"/>
<dbReference type="GeneID" id="63763387"/>
<dbReference type="Pfam" id="PF24494">
    <property type="entry name" value="DUF7587"/>
    <property type="match status" value="1"/>
</dbReference>
<organism evidence="2 3">
    <name type="scientific">Aspergillus sydowii CBS 593.65</name>
    <dbReference type="NCBI Taxonomy" id="1036612"/>
    <lineage>
        <taxon>Eukaryota</taxon>
        <taxon>Fungi</taxon>
        <taxon>Dikarya</taxon>
        <taxon>Ascomycota</taxon>
        <taxon>Pezizomycotina</taxon>
        <taxon>Eurotiomycetes</taxon>
        <taxon>Eurotiomycetidae</taxon>
        <taxon>Eurotiales</taxon>
        <taxon>Aspergillaceae</taxon>
        <taxon>Aspergillus</taxon>
        <taxon>Aspergillus subgen. Nidulantes</taxon>
    </lineage>
</organism>
<reference evidence="3" key="1">
    <citation type="journal article" date="2017" name="Genome Biol.">
        <title>Comparative genomics reveals high biological diversity and specific adaptations in the industrially and medically important fungal genus Aspergillus.</title>
        <authorList>
            <person name="de Vries R.P."/>
            <person name="Riley R."/>
            <person name="Wiebenga A."/>
            <person name="Aguilar-Osorio G."/>
            <person name="Amillis S."/>
            <person name="Uchima C.A."/>
            <person name="Anderluh G."/>
            <person name="Asadollahi M."/>
            <person name="Askin M."/>
            <person name="Barry K."/>
            <person name="Battaglia E."/>
            <person name="Bayram O."/>
            <person name="Benocci T."/>
            <person name="Braus-Stromeyer S.A."/>
            <person name="Caldana C."/>
            <person name="Canovas D."/>
            <person name="Cerqueira G.C."/>
            <person name="Chen F."/>
            <person name="Chen W."/>
            <person name="Choi C."/>
            <person name="Clum A."/>
            <person name="Dos Santos R.A."/>
            <person name="Damasio A.R."/>
            <person name="Diallinas G."/>
            <person name="Emri T."/>
            <person name="Fekete E."/>
            <person name="Flipphi M."/>
            <person name="Freyberg S."/>
            <person name="Gallo A."/>
            <person name="Gournas C."/>
            <person name="Habgood R."/>
            <person name="Hainaut M."/>
            <person name="Harispe M.L."/>
            <person name="Henrissat B."/>
            <person name="Hilden K.S."/>
            <person name="Hope R."/>
            <person name="Hossain A."/>
            <person name="Karabika E."/>
            <person name="Karaffa L."/>
            <person name="Karanyi Z."/>
            <person name="Krasevec N."/>
            <person name="Kuo A."/>
            <person name="Kusch H."/>
            <person name="LaButti K."/>
            <person name="Lagendijk E.L."/>
            <person name="Lapidus A."/>
            <person name="Levasseur A."/>
            <person name="Lindquist E."/>
            <person name="Lipzen A."/>
            <person name="Logrieco A.F."/>
            <person name="MacCabe A."/>
            <person name="Maekelae M.R."/>
            <person name="Malavazi I."/>
            <person name="Melin P."/>
            <person name="Meyer V."/>
            <person name="Mielnichuk N."/>
            <person name="Miskei M."/>
            <person name="Molnar A.P."/>
            <person name="Mule G."/>
            <person name="Ngan C.Y."/>
            <person name="Orejas M."/>
            <person name="Orosz E."/>
            <person name="Ouedraogo J.P."/>
            <person name="Overkamp K.M."/>
            <person name="Park H.-S."/>
            <person name="Perrone G."/>
            <person name="Piumi F."/>
            <person name="Punt P.J."/>
            <person name="Ram A.F."/>
            <person name="Ramon A."/>
            <person name="Rauscher S."/>
            <person name="Record E."/>
            <person name="Riano-Pachon D.M."/>
            <person name="Robert V."/>
            <person name="Roehrig J."/>
            <person name="Ruller R."/>
            <person name="Salamov A."/>
            <person name="Salih N.S."/>
            <person name="Samson R.A."/>
            <person name="Sandor E."/>
            <person name="Sanguinetti M."/>
            <person name="Schuetze T."/>
            <person name="Sepcic K."/>
            <person name="Shelest E."/>
            <person name="Sherlock G."/>
            <person name="Sophianopoulou V."/>
            <person name="Squina F.M."/>
            <person name="Sun H."/>
            <person name="Susca A."/>
            <person name="Todd R.B."/>
            <person name="Tsang A."/>
            <person name="Unkles S.E."/>
            <person name="van de Wiele N."/>
            <person name="van Rossen-Uffink D."/>
            <person name="Oliveira J.V."/>
            <person name="Vesth T.C."/>
            <person name="Visser J."/>
            <person name="Yu J.-H."/>
            <person name="Zhou M."/>
            <person name="Andersen M.R."/>
            <person name="Archer D.B."/>
            <person name="Baker S.E."/>
            <person name="Benoit I."/>
            <person name="Brakhage A.A."/>
            <person name="Braus G.H."/>
            <person name="Fischer R."/>
            <person name="Frisvad J.C."/>
            <person name="Goldman G.H."/>
            <person name="Houbraken J."/>
            <person name="Oakley B."/>
            <person name="Pocsi I."/>
            <person name="Scazzocchio C."/>
            <person name="Seiboth B."/>
            <person name="vanKuyk P.A."/>
            <person name="Wortman J."/>
            <person name="Dyer P.S."/>
            <person name="Grigoriev I.V."/>
        </authorList>
    </citation>
    <scope>NUCLEOTIDE SEQUENCE [LARGE SCALE GENOMIC DNA]</scope>
    <source>
        <strain evidence="3">CBS 593.65</strain>
    </source>
</reference>
<dbReference type="STRING" id="1036612.A0A1L9TDY3"/>
<dbReference type="AlphaFoldDB" id="A0A1L9TDY3"/>
<dbReference type="InterPro" id="IPR056009">
    <property type="entry name" value="DUF7587"/>
</dbReference>
<proteinExistence type="predicted"/>
<dbReference type="RefSeq" id="XP_040701432.1">
    <property type="nucleotide sequence ID" value="XM_040847314.1"/>
</dbReference>
<gene>
    <name evidence="2" type="ORF">ASPSYDRAFT_46785</name>
</gene>
<accession>A0A1L9TDY3</accession>
<evidence type="ECO:0000313" key="3">
    <source>
        <dbReference type="Proteomes" id="UP000184356"/>
    </source>
</evidence>
<evidence type="ECO:0000313" key="2">
    <source>
        <dbReference type="EMBL" id="OJJ57626.1"/>
    </source>
</evidence>
<dbReference type="Proteomes" id="UP000184356">
    <property type="component" value="Unassembled WGS sequence"/>
</dbReference>
<name>A0A1L9TDY3_9EURO</name>